<gene>
    <name evidence="2" type="ORF">JL811_04980</name>
</gene>
<dbReference type="Proteomes" id="UP000648908">
    <property type="component" value="Unassembled WGS sequence"/>
</dbReference>
<evidence type="ECO:0000256" key="1">
    <source>
        <dbReference type="SAM" id="SignalP"/>
    </source>
</evidence>
<keyword evidence="1" id="KW-0732">Signal</keyword>
<dbReference type="EMBL" id="JAESVN010000002">
    <property type="protein sequence ID" value="MBL4916568.1"/>
    <property type="molecule type" value="Genomic_DNA"/>
</dbReference>
<proteinExistence type="predicted"/>
<reference evidence="2" key="1">
    <citation type="submission" date="2021-01" db="EMBL/GenBank/DDBJ databases">
        <title>Tabrizicola alba sp. nov. a motile alkaliphilic bacterium isolated from a soda lake.</title>
        <authorList>
            <person name="Szuroczki S."/>
            <person name="Abbaszade G."/>
            <person name="Schumann P."/>
            <person name="Toth E."/>
        </authorList>
    </citation>
    <scope>NUCLEOTIDE SEQUENCE</scope>
    <source>
        <strain evidence="2">DMG-N-6</strain>
    </source>
</reference>
<evidence type="ECO:0000313" key="2">
    <source>
        <dbReference type="EMBL" id="MBL4916568.1"/>
    </source>
</evidence>
<sequence>MTMRLALALSLLLVAPLPAAAGSFNPPEGCTGWLTVQARACRVSNFYKCAHDAPGDQWRADFDQEGLFFASRIDAEGQWVESFDMNPVTRQTLDAGASDPASFSELLASGVDTFEFSLSKDNGQRSNVRGFDRLTGRTVTIDGVALQETQFEFTETDPADSILRRTRGREYIHADWRLFFAGPSEWDGGSGEWLPVDGSPVQFINPGEPGFFSTEPLYECDAVLSSYRPVKAIQGGRHVD</sequence>
<organism evidence="2 3">
    <name type="scientific">Szabonella alba</name>
    <dbReference type="NCBI Taxonomy" id="2804194"/>
    <lineage>
        <taxon>Bacteria</taxon>
        <taxon>Pseudomonadati</taxon>
        <taxon>Pseudomonadota</taxon>
        <taxon>Alphaproteobacteria</taxon>
        <taxon>Rhodobacterales</taxon>
        <taxon>Paracoccaceae</taxon>
        <taxon>Szabonella</taxon>
    </lineage>
</organism>
<dbReference type="AlphaFoldDB" id="A0A8K0V732"/>
<accession>A0A8K0V732</accession>
<comment type="caution">
    <text evidence="2">The sequence shown here is derived from an EMBL/GenBank/DDBJ whole genome shotgun (WGS) entry which is preliminary data.</text>
</comment>
<feature type="signal peptide" evidence="1">
    <location>
        <begin position="1"/>
        <end position="21"/>
    </location>
</feature>
<name>A0A8K0V732_9RHOB</name>
<evidence type="ECO:0000313" key="3">
    <source>
        <dbReference type="Proteomes" id="UP000648908"/>
    </source>
</evidence>
<feature type="chain" id="PRO_5035482533" evidence="1">
    <location>
        <begin position="22"/>
        <end position="240"/>
    </location>
</feature>
<protein>
    <submittedName>
        <fullName evidence="2">Uncharacterized protein</fullName>
    </submittedName>
</protein>
<keyword evidence="3" id="KW-1185">Reference proteome</keyword>